<keyword evidence="4 6" id="KW-0408">Iron</keyword>
<dbReference type="GO" id="GO:0046872">
    <property type="term" value="F:metal ion binding"/>
    <property type="evidence" value="ECO:0007669"/>
    <property type="project" value="UniProtKB-KW"/>
</dbReference>
<feature type="domain" description="4Fe-4S ferredoxin-type" evidence="7">
    <location>
        <begin position="147"/>
        <end position="176"/>
    </location>
</feature>
<dbReference type="AlphaFoldDB" id="A0AAV2U5D5"/>
<evidence type="ECO:0000256" key="6">
    <source>
        <dbReference type="HAMAP-Rule" id="MF_02201"/>
    </source>
</evidence>
<dbReference type="HAMAP" id="MF_02201">
    <property type="entry name" value="NapF"/>
    <property type="match status" value="1"/>
</dbReference>
<feature type="binding site" evidence="6">
    <location>
        <position position="159"/>
    </location>
    <ligand>
        <name>[4Fe-4S] cluster</name>
        <dbReference type="ChEBI" id="CHEBI:49883"/>
        <label>3</label>
    </ligand>
</feature>
<evidence type="ECO:0000256" key="4">
    <source>
        <dbReference type="ARBA" id="ARBA00023004"/>
    </source>
</evidence>
<comment type="subunit">
    <text evidence="6">Interacts with the cytoplasmic NapA precursor.</text>
</comment>
<dbReference type="InterPro" id="IPR017900">
    <property type="entry name" value="4Fe4S_Fe_S_CS"/>
</dbReference>
<organism evidence="8 9">
    <name type="scientific">Haemophilus influenzae F3047</name>
    <dbReference type="NCBI Taxonomy" id="935897"/>
    <lineage>
        <taxon>Bacteria</taxon>
        <taxon>Pseudomonadati</taxon>
        <taxon>Pseudomonadota</taxon>
        <taxon>Gammaproteobacteria</taxon>
        <taxon>Pasteurellales</taxon>
        <taxon>Pasteurellaceae</taxon>
        <taxon>Haemophilus</taxon>
    </lineage>
</organism>
<feature type="binding site" evidence="6">
    <location>
        <position position="55"/>
    </location>
    <ligand>
        <name>[4Fe-4S] cluster</name>
        <dbReference type="ChEBI" id="CHEBI:49883"/>
        <label>1</label>
    </ligand>
</feature>
<keyword evidence="5 6" id="KW-0411">Iron-sulfur</keyword>
<evidence type="ECO:0000256" key="2">
    <source>
        <dbReference type="ARBA" id="ARBA00022723"/>
    </source>
</evidence>
<feature type="binding site" evidence="6">
    <location>
        <position position="62"/>
    </location>
    <ligand>
        <name>[4Fe-4S] cluster</name>
        <dbReference type="ChEBI" id="CHEBI:49883"/>
        <label>1</label>
    </ligand>
</feature>
<feature type="binding site" evidence="6">
    <location>
        <position position="52"/>
    </location>
    <ligand>
        <name>[4Fe-4S] cluster</name>
        <dbReference type="ChEBI" id="CHEBI:49883"/>
        <label>1</label>
    </ligand>
</feature>
<gene>
    <name evidence="6" type="primary">napF</name>
    <name evidence="8" type="ORF">HICON_11320</name>
</gene>
<dbReference type="InterPro" id="IPR050157">
    <property type="entry name" value="PSI_iron-sulfur_center"/>
</dbReference>
<feature type="binding site" evidence="6">
    <location>
        <position position="58"/>
    </location>
    <ligand>
        <name>[4Fe-4S] cluster</name>
        <dbReference type="ChEBI" id="CHEBI:49883"/>
        <label>1</label>
    </ligand>
</feature>
<feature type="binding site" evidence="6">
    <location>
        <position position="94"/>
    </location>
    <ligand>
        <name>[4Fe-4S] cluster</name>
        <dbReference type="ChEBI" id="CHEBI:49883"/>
        <label>2</label>
    </ligand>
</feature>
<feature type="binding site" evidence="6">
    <location>
        <position position="84"/>
    </location>
    <ligand>
        <name>[4Fe-4S] cluster</name>
        <dbReference type="ChEBI" id="CHEBI:49883"/>
        <label>2</label>
    </ligand>
</feature>
<sequence>MKDIMTVENLPRRQFLRGKFSTLSCLENNQKQNFVGVRPPWSVENSIFVAQCTRCGDCLSVCETNILVKGDAGFPEVCFDNGECTFCGKCVDACKQPIFYPRDQLPWSHKIDIGVACLTLHRIECRTCQDNCPANAIRFKLQMGGVAQPLVNFDACNGCGACVQGCPVNAITMNDLKQNE</sequence>
<dbReference type="PANTHER" id="PTHR24960:SF46">
    <property type="entry name" value="FERREDOXIN-TYPE PROTEIN NAPF"/>
    <property type="match status" value="1"/>
</dbReference>
<dbReference type="NCBIfam" id="TIGR00402">
    <property type="entry name" value="napF"/>
    <property type="match status" value="1"/>
</dbReference>
<dbReference type="InterPro" id="IPR017896">
    <property type="entry name" value="4Fe4S_Fe-S-bd"/>
</dbReference>
<dbReference type="CDD" id="cd10564">
    <property type="entry name" value="NapF_like"/>
    <property type="match status" value="1"/>
</dbReference>
<dbReference type="PROSITE" id="PS00198">
    <property type="entry name" value="4FE4S_FER_1"/>
    <property type="match status" value="2"/>
</dbReference>
<protein>
    <recommendedName>
        <fullName evidence="6">Ferredoxin-type protein NapF</fullName>
    </recommendedName>
</protein>
<comment type="subcellular location">
    <subcellularLocation>
        <location evidence="6">Cytoplasm</location>
    </subcellularLocation>
</comment>
<reference evidence="8 9" key="1">
    <citation type="journal article" date="2012" name="Emerg. Infect. Dis.">
        <title>Lineage-specific Virulence Determinants of Haemophilus influenzae Biogroup aegyptius.</title>
        <authorList>
            <person name="Strouts F.R."/>
            <person name="Power P."/>
            <person name="Croucher N.J."/>
            <person name="Corton N."/>
            <person name="van Tonder A."/>
            <person name="Quail M.A."/>
            <person name="Langford P.R."/>
            <person name="Hudson M.J."/>
            <person name="Parkhill J."/>
            <person name="Kroll J.S."/>
            <person name="Bentley S.D."/>
        </authorList>
    </citation>
    <scope>NUCLEOTIDE SEQUENCE [LARGE SCALE GENOMIC DNA]</scope>
    <source>
        <strain evidence="8 9">F3047</strain>
    </source>
</reference>
<evidence type="ECO:0000259" key="7">
    <source>
        <dbReference type="PROSITE" id="PS51379"/>
    </source>
</evidence>
<dbReference type="Gene3D" id="3.30.70.20">
    <property type="match status" value="2"/>
</dbReference>
<feature type="domain" description="4Fe-4S ferredoxin-type" evidence="7">
    <location>
        <begin position="75"/>
        <end position="104"/>
    </location>
</feature>
<feature type="binding site" evidence="6">
    <location>
        <position position="166"/>
    </location>
    <ligand>
        <name>[4Fe-4S] cluster</name>
        <dbReference type="ChEBI" id="CHEBI:49883"/>
        <label>3</label>
    </ligand>
</feature>
<dbReference type="PROSITE" id="PS51379">
    <property type="entry name" value="4FE4S_FER_2"/>
    <property type="match status" value="3"/>
</dbReference>
<feature type="binding site" evidence="6">
    <location>
        <position position="162"/>
    </location>
    <ligand>
        <name>[4Fe-4S] cluster</name>
        <dbReference type="ChEBI" id="CHEBI:49883"/>
        <label>3</label>
    </ligand>
</feature>
<proteinExistence type="inferred from homology"/>
<dbReference type="GO" id="GO:0051539">
    <property type="term" value="F:4 iron, 4 sulfur cluster binding"/>
    <property type="evidence" value="ECO:0007669"/>
    <property type="project" value="UniProtKB-UniRule"/>
</dbReference>
<dbReference type="Proteomes" id="UP000006797">
    <property type="component" value="Chromosome"/>
</dbReference>
<evidence type="ECO:0000313" key="9">
    <source>
        <dbReference type="Proteomes" id="UP000006797"/>
    </source>
</evidence>
<dbReference type="Pfam" id="PF12838">
    <property type="entry name" value="Fer4_7"/>
    <property type="match status" value="2"/>
</dbReference>
<feature type="binding site" evidence="6">
    <location>
        <position position="90"/>
    </location>
    <ligand>
        <name>[4Fe-4S] cluster</name>
        <dbReference type="ChEBI" id="CHEBI:49883"/>
        <label>2</label>
    </ligand>
</feature>
<feature type="binding site" evidence="6">
    <location>
        <position position="156"/>
    </location>
    <ligand>
        <name>[4Fe-4S] cluster</name>
        <dbReference type="ChEBI" id="CHEBI:49883"/>
        <label>3</label>
    </ligand>
</feature>
<dbReference type="InterPro" id="IPR004496">
    <property type="entry name" value="NapF"/>
</dbReference>
<evidence type="ECO:0000256" key="1">
    <source>
        <dbReference type="ARBA" id="ARBA00022485"/>
    </source>
</evidence>
<evidence type="ECO:0000256" key="3">
    <source>
        <dbReference type="ARBA" id="ARBA00022737"/>
    </source>
</evidence>
<keyword evidence="2 6" id="KW-0479">Metal-binding</keyword>
<name>A0AAV2U5D5_HAEIF</name>
<dbReference type="SUPFAM" id="SSF54862">
    <property type="entry name" value="4Fe-4S ferredoxins"/>
    <property type="match status" value="1"/>
</dbReference>
<evidence type="ECO:0000313" key="8">
    <source>
        <dbReference type="EMBL" id="CBY86595.1"/>
    </source>
</evidence>
<dbReference type="GO" id="GO:0005737">
    <property type="term" value="C:cytoplasm"/>
    <property type="evidence" value="ECO:0007669"/>
    <property type="project" value="UniProtKB-SubCell"/>
</dbReference>
<accession>A0AAV2U5D5</accession>
<keyword evidence="6" id="KW-0963">Cytoplasm</keyword>
<keyword evidence="3 6" id="KW-0677">Repeat</keyword>
<dbReference type="EMBL" id="FQ670204">
    <property type="protein sequence ID" value="CBY86595.1"/>
    <property type="molecule type" value="Genomic_DNA"/>
</dbReference>
<comment type="similarity">
    <text evidence="6">Belongs to the NapF family.</text>
</comment>
<feature type="domain" description="4Fe-4S ferredoxin-type" evidence="7">
    <location>
        <begin position="43"/>
        <end position="72"/>
    </location>
</feature>
<dbReference type="KEGG" id="hil:HICON_11320"/>
<feature type="binding site" evidence="6">
    <location>
        <position position="87"/>
    </location>
    <ligand>
        <name>[4Fe-4S] cluster</name>
        <dbReference type="ChEBI" id="CHEBI:49883"/>
        <label>2</label>
    </ligand>
</feature>
<comment type="cofactor">
    <cofactor evidence="6">
        <name>[4Fe-4S] cluster</name>
        <dbReference type="ChEBI" id="CHEBI:49883"/>
    </cofactor>
</comment>
<dbReference type="PANTHER" id="PTHR24960">
    <property type="entry name" value="PHOTOSYSTEM I IRON-SULFUR CENTER-RELATED"/>
    <property type="match status" value="1"/>
</dbReference>
<evidence type="ECO:0000256" key="5">
    <source>
        <dbReference type="ARBA" id="ARBA00023014"/>
    </source>
</evidence>
<comment type="function">
    <text evidence="6">Could be involved in the maturation of NapA, the catalytic subunit of the periplasmic nitrate reductase, before its export into the periplasm.</text>
</comment>
<keyword evidence="1 6" id="KW-0004">4Fe-4S</keyword>